<reference evidence="3" key="1">
    <citation type="journal article" date="2019" name="bioRxiv">
        <title>The Genome of the Zebra Mussel, Dreissena polymorpha: A Resource for Invasive Species Research.</title>
        <authorList>
            <person name="McCartney M.A."/>
            <person name="Auch B."/>
            <person name="Kono T."/>
            <person name="Mallez S."/>
            <person name="Zhang Y."/>
            <person name="Obille A."/>
            <person name="Becker A."/>
            <person name="Abrahante J.E."/>
            <person name="Garbe J."/>
            <person name="Badalamenti J.P."/>
            <person name="Herman A."/>
            <person name="Mangelson H."/>
            <person name="Liachko I."/>
            <person name="Sullivan S."/>
            <person name="Sone E.D."/>
            <person name="Koren S."/>
            <person name="Silverstein K.A.T."/>
            <person name="Beckman K.B."/>
            <person name="Gohl D.M."/>
        </authorList>
    </citation>
    <scope>NUCLEOTIDE SEQUENCE</scope>
    <source>
        <strain evidence="3">Duluth1</strain>
        <tissue evidence="3">Whole animal</tissue>
    </source>
</reference>
<dbReference type="Proteomes" id="UP000828390">
    <property type="component" value="Unassembled WGS sequence"/>
</dbReference>
<organism evidence="3 4">
    <name type="scientific">Dreissena polymorpha</name>
    <name type="common">Zebra mussel</name>
    <name type="synonym">Mytilus polymorpha</name>
    <dbReference type="NCBI Taxonomy" id="45954"/>
    <lineage>
        <taxon>Eukaryota</taxon>
        <taxon>Metazoa</taxon>
        <taxon>Spiralia</taxon>
        <taxon>Lophotrochozoa</taxon>
        <taxon>Mollusca</taxon>
        <taxon>Bivalvia</taxon>
        <taxon>Autobranchia</taxon>
        <taxon>Heteroconchia</taxon>
        <taxon>Euheterodonta</taxon>
        <taxon>Imparidentia</taxon>
        <taxon>Neoheterodontei</taxon>
        <taxon>Myida</taxon>
        <taxon>Dreissenoidea</taxon>
        <taxon>Dreissenidae</taxon>
        <taxon>Dreissena</taxon>
    </lineage>
</organism>
<dbReference type="Gene3D" id="3.30.160.60">
    <property type="entry name" value="Classic Zinc Finger"/>
    <property type="match status" value="1"/>
</dbReference>
<comment type="caution">
    <text evidence="3">The sequence shown here is derived from an EMBL/GenBank/DDBJ whole genome shotgun (WGS) entry which is preliminary data.</text>
</comment>
<dbReference type="PROSITE" id="PS50119">
    <property type="entry name" value="ZF_BBOX"/>
    <property type="match status" value="1"/>
</dbReference>
<keyword evidence="1" id="KW-0862">Zinc</keyword>
<name>A0A9D4GDV4_DREPO</name>
<evidence type="ECO:0000256" key="1">
    <source>
        <dbReference type="PROSITE-ProRule" id="PRU00024"/>
    </source>
</evidence>
<reference evidence="3" key="2">
    <citation type="submission" date="2020-11" db="EMBL/GenBank/DDBJ databases">
        <authorList>
            <person name="McCartney M.A."/>
            <person name="Auch B."/>
            <person name="Kono T."/>
            <person name="Mallez S."/>
            <person name="Becker A."/>
            <person name="Gohl D.M."/>
            <person name="Silverstein K.A.T."/>
            <person name="Koren S."/>
            <person name="Bechman K.B."/>
            <person name="Herman A."/>
            <person name="Abrahante J.E."/>
            <person name="Garbe J."/>
        </authorList>
    </citation>
    <scope>NUCLEOTIDE SEQUENCE</scope>
    <source>
        <strain evidence="3">Duluth1</strain>
        <tissue evidence="3">Whole animal</tissue>
    </source>
</reference>
<dbReference type="AlphaFoldDB" id="A0A9D4GDV4"/>
<keyword evidence="1" id="KW-0479">Metal-binding</keyword>
<protein>
    <recommendedName>
        <fullName evidence="2">B box-type domain-containing protein</fullName>
    </recommendedName>
</protein>
<keyword evidence="1" id="KW-0863">Zinc-finger</keyword>
<dbReference type="InterPro" id="IPR000315">
    <property type="entry name" value="Znf_B-box"/>
</dbReference>
<dbReference type="PANTHER" id="PTHR25462">
    <property type="entry name" value="BONUS, ISOFORM C-RELATED"/>
    <property type="match status" value="1"/>
</dbReference>
<evidence type="ECO:0000313" key="3">
    <source>
        <dbReference type="EMBL" id="KAH3813641.1"/>
    </source>
</evidence>
<feature type="domain" description="B box-type" evidence="2">
    <location>
        <begin position="29"/>
        <end position="70"/>
    </location>
</feature>
<dbReference type="InterPro" id="IPR047153">
    <property type="entry name" value="TRIM45/56/19-like"/>
</dbReference>
<sequence length="322" mass="36238">MATNEQEAQQEVSSDMIGECIVINLCQPCTRKRTPSKATVFCKTCNEHLCEPCKKSHIIYKSGKHDTVIIENLNSAPAVVKMKGMDKCLDHDKNIKFICEDHSKLCCNTCMFIHRKCDNVNELASLSSQEGLELQDLNNTLLKLETETGSIIADCKLSEDALIETIAHIPKQLDKMKDRIIEIFDKAKSKMIAEAENFKAGEMNRLGERTNATLKVNEDINELLPVSSALVKHGTPEQKYIISHIMKEKIKYIETHITEQRNKHSTSNVALIFSKQLSSLLKEEEGIVKLNAERHLTYTGLFSFDTISKPCRSNNTAHGLTS</sequence>
<dbReference type="GO" id="GO:0008270">
    <property type="term" value="F:zinc ion binding"/>
    <property type="evidence" value="ECO:0007669"/>
    <property type="project" value="UniProtKB-KW"/>
</dbReference>
<dbReference type="EMBL" id="JAIWYP010000006">
    <property type="protein sequence ID" value="KAH3813641.1"/>
    <property type="molecule type" value="Genomic_DNA"/>
</dbReference>
<accession>A0A9D4GDV4</accession>
<dbReference type="GO" id="GO:0061630">
    <property type="term" value="F:ubiquitin protein ligase activity"/>
    <property type="evidence" value="ECO:0007669"/>
    <property type="project" value="TreeGrafter"/>
</dbReference>
<evidence type="ECO:0000259" key="2">
    <source>
        <dbReference type="PROSITE" id="PS50119"/>
    </source>
</evidence>
<dbReference type="PANTHER" id="PTHR25462:SF305">
    <property type="entry name" value="RING-TYPE DOMAIN-CONTAINING PROTEIN"/>
    <property type="match status" value="1"/>
</dbReference>
<dbReference type="GO" id="GO:0005654">
    <property type="term" value="C:nucleoplasm"/>
    <property type="evidence" value="ECO:0007669"/>
    <property type="project" value="TreeGrafter"/>
</dbReference>
<gene>
    <name evidence="3" type="ORF">DPMN_142106</name>
</gene>
<keyword evidence="4" id="KW-1185">Reference proteome</keyword>
<proteinExistence type="predicted"/>
<evidence type="ECO:0000313" key="4">
    <source>
        <dbReference type="Proteomes" id="UP000828390"/>
    </source>
</evidence>